<keyword evidence="1" id="KW-0051">Antiviral defense</keyword>
<dbReference type="AlphaFoldDB" id="A0A0C1U6Y8"/>
<dbReference type="STRING" id="29341.RSJ17_10280"/>
<dbReference type="EMBL" id="AYSO01000007">
    <property type="protein sequence ID" value="KIE48494.1"/>
    <property type="molecule type" value="Genomic_DNA"/>
</dbReference>
<evidence type="ECO:0000256" key="1">
    <source>
        <dbReference type="ARBA" id="ARBA00023118"/>
    </source>
</evidence>
<comment type="caution">
    <text evidence="2">The sequence shown here is derived from an EMBL/GenBank/DDBJ whole genome shotgun (WGS) entry which is preliminary data.</text>
</comment>
<dbReference type="RefSeq" id="WP_039629659.1">
    <property type="nucleotide sequence ID" value="NZ_AYSO01000007.1"/>
</dbReference>
<gene>
    <name evidence="2" type="primary">cas5</name>
    <name evidence="2" type="ORF">U732_4234</name>
</gene>
<dbReference type="OrthoDB" id="9782505at2"/>
<evidence type="ECO:0000313" key="2">
    <source>
        <dbReference type="EMBL" id="KIE48494.1"/>
    </source>
</evidence>
<dbReference type="InterPro" id="IPR021124">
    <property type="entry name" value="CRISPR-assoc_prot_Cas5"/>
</dbReference>
<dbReference type="GO" id="GO:0051607">
    <property type="term" value="P:defense response to virus"/>
    <property type="evidence" value="ECO:0007669"/>
    <property type="project" value="UniProtKB-KW"/>
</dbReference>
<accession>A0A0C1U6Y8</accession>
<dbReference type="InterPro" id="IPR013337">
    <property type="entry name" value="CRISPR-assoc_prot_Cas5_Tneap"/>
</dbReference>
<reference evidence="2 3" key="1">
    <citation type="journal article" date="2015" name="Infect. Genet. Evol.">
        <title>Genomic sequences of six botulinum neurotoxin-producing strains representing three clostridial species illustrate the mobility and diversity of botulinum neurotoxin genes.</title>
        <authorList>
            <person name="Smith T.J."/>
            <person name="Hill K.K."/>
            <person name="Xie G."/>
            <person name="Foley B.T."/>
            <person name="Williamson C.H."/>
            <person name="Foster J.T."/>
            <person name="Johnson S.L."/>
            <person name="Chertkov O."/>
            <person name="Teshima H."/>
            <person name="Gibbons H.S."/>
            <person name="Johnsky L.A."/>
            <person name="Karavis M.A."/>
            <person name="Smith L.A."/>
        </authorList>
    </citation>
    <scope>NUCLEOTIDE SEQUENCE [LARGE SCALE GENOMIC DNA]</scope>
    <source>
        <strain evidence="2 3">CDC 2741</strain>
    </source>
</reference>
<evidence type="ECO:0000313" key="3">
    <source>
        <dbReference type="Proteomes" id="UP000031366"/>
    </source>
</evidence>
<dbReference type="Pfam" id="PF09704">
    <property type="entry name" value="Cas_Cas5d"/>
    <property type="match status" value="1"/>
</dbReference>
<keyword evidence="3" id="KW-1185">Reference proteome</keyword>
<organism evidence="2 3">
    <name type="scientific">Clostridium argentinense CDC 2741</name>
    <dbReference type="NCBI Taxonomy" id="1418104"/>
    <lineage>
        <taxon>Bacteria</taxon>
        <taxon>Bacillati</taxon>
        <taxon>Bacillota</taxon>
        <taxon>Clostridia</taxon>
        <taxon>Eubacteriales</taxon>
        <taxon>Clostridiaceae</taxon>
        <taxon>Clostridium</taxon>
    </lineage>
</organism>
<sequence length="215" mass="25052">MKVLKLEIYQETACYKKPFAFKVTETYPLPPYSTVSGMIHKIIGAEEYVPMEISIQGDYESIFTSYNTMYFYKSKEVTSMPINTHMLLGVNLIIHIKAENEVLDNIYESIKNSSEFFSLGRREDLANLIYFDYEELHELNLDDEDEAYEFKHSIYIPKNKCRNLSGVNYKLNRKYKVVRDIRQWEKVPAMYVGKGETINRGMILIDGDGDVAFLA</sequence>
<dbReference type="Proteomes" id="UP000031366">
    <property type="component" value="Unassembled WGS sequence"/>
</dbReference>
<dbReference type="GO" id="GO:0043571">
    <property type="term" value="P:maintenance of CRISPR repeat elements"/>
    <property type="evidence" value="ECO:0007669"/>
    <property type="project" value="InterPro"/>
</dbReference>
<dbReference type="NCBIfam" id="TIGR02593">
    <property type="entry name" value="CRISPR_cas5"/>
    <property type="match status" value="1"/>
</dbReference>
<dbReference type="NCBIfam" id="TIGR01895">
    <property type="entry name" value="cas_Cas5t"/>
    <property type="match status" value="1"/>
</dbReference>
<protein>
    <submittedName>
        <fullName evidence="2">CRISPR-associated Cas5 domain protein</fullName>
    </submittedName>
</protein>
<name>A0A0C1U6Y8_9CLOT</name>
<dbReference type="InterPro" id="IPR013422">
    <property type="entry name" value="CRISPR-assoc_prot_Cas5_N"/>
</dbReference>
<proteinExistence type="predicted"/>